<sequence length="576" mass="62255">MKFIAREIPPRPAWTLEQAGTHPLLSRLLAARGIRTVDDLDDAPGKLLPPSGLRGIDTAATLLADAIEQGRRICIVADYDCDGATACATGLRGLALLGAAPHQLGYVVPDRALHGYGLTPPIVDLVHARQADVLVTVDNGMASHEAVDKARALGMQVLITDHHLPVVDAQGQPSLPRADAIVNPNQPDCTFASKALVGVGVMFYVLLALRAELRRRGRFDAASQPRIEALLDLVALGTIADVGRLDDNNRRLVSLGLRRIRAGRMQAGLAALYRAANRDPSRASAQDFGFVLGPRINAAGRLAEMGVGIECLMTDDRGRADALATQLDSINRDRREVEAGMRDQAEITLDRLLLEGTTGEVPAALSLFDEGFHEGVVGIVASRLKDRLHRPTFIFARGQDGLLKGSGRSIPGFHLRDALDLVSKRHPGLLHRFGGHAMAAGCTISPDDHELFKAALLSVADAGLDADLLSRRLHTDGALDAQWYTAEVATLIDQAVWGPGFEAPVFCDMVEVVNQRLVGERHLKLSLRVQGQLRDGIWFGRSEPLPARTRLAFRLSLDEFQGRQRVQMVVEGAETA</sequence>
<evidence type="ECO:0000259" key="7">
    <source>
        <dbReference type="Pfam" id="PF02272"/>
    </source>
</evidence>
<dbReference type="InterPro" id="IPR041122">
    <property type="entry name" value="RecJ_OB"/>
</dbReference>
<evidence type="ECO:0000256" key="4">
    <source>
        <dbReference type="ARBA" id="ARBA00022801"/>
    </source>
</evidence>
<comment type="caution">
    <text evidence="9">The sequence shown here is derived from an EMBL/GenBank/DDBJ whole genome shotgun (WGS) entry which is preliminary data.</text>
</comment>
<dbReference type="GO" id="GO:0006281">
    <property type="term" value="P:DNA repair"/>
    <property type="evidence" value="ECO:0007669"/>
    <property type="project" value="InterPro"/>
</dbReference>
<dbReference type="Pfam" id="PF17768">
    <property type="entry name" value="RecJ_OB"/>
    <property type="match status" value="1"/>
</dbReference>
<keyword evidence="4" id="KW-0378">Hydrolase</keyword>
<dbReference type="PANTHER" id="PTHR30255:SF2">
    <property type="entry name" value="SINGLE-STRANDED-DNA-SPECIFIC EXONUCLEASE RECJ"/>
    <property type="match status" value="1"/>
</dbReference>
<proteinExistence type="inferred from homology"/>
<evidence type="ECO:0000256" key="2">
    <source>
        <dbReference type="ARBA" id="ARBA00019841"/>
    </source>
</evidence>
<dbReference type="AlphaFoldDB" id="A0A426VGS2"/>
<evidence type="ECO:0000256" key="3">
    <source>
        <dbReference type="ARBA" id="ARBA00022722"/>
    </source>
</evidence>
<dbReference type="PANTHER" id="PTHR30255">
    <property type="entry name" value="SINGLE-STRANDED-DNA-SPECIFIC EXONUCLEASE RECJ"/>
    <property type="match status" value="1"/>
</dbReference>
<feature type="domain" description="DDH" evidence="6">
    <location>
        <begin position="72"/>
        <end position="238"/>
    </location>
</feature>
<accession>A0A426VGS2</accession>
<evidence type="ECO:0000259" key="6">
    <source>
        <dbReference type="Pfam" id="PF01368"/>
    </source>
</evidence>
<comment type="similarity">
    <text evidence="1">Belongs to the RecJ family.</text>
</comment>
<reference evidence="9 10" key="1">
    <citation type="submission" date="2018-12" db="EMBL/GenBank/DDBJ databases">
        <title>The whole draft genome of Aquabacterium sp. SJQ9.</title>
        <authorList>
            <person name="Sun L."/>
            <person name="Gao X."/>
            <person name="Chen W."/>
            <person name="Huang K."/>
        </authorList>
    </citation>
    <scope>NUCLEOTIDE SEQUENCE [LARGE SCALE GENOMIC DNA]</scope>
    <source>
        <strain evidence="9 10">SJQ9</strain>
    </source>
</reference>
<dbReference type="Gene3D" id="3.90.1640.30">
    <property type="match status" value="1"/>
</dbReference>
<dbReference type="InterPro" id="IPR004610">
    <property type="entry name" value="RecJ"/>
</dbReference>
<dbReference type="InterPro" id="IPR051673">
    <property type="entry name" value="SSDNA_exonuclease_RecJ"/>
</dbReference>
<dbReference type="GO" id="GO:0008409">
    <property type="term" value="F:5'-3' exonuclease activity"/>
    <property type="evidence" value="ECO:0007669"/>
    <property type="project" value="InterPro"/>
</dbReference>
<dbReference type="SUPFAM" id="SSF64182">
    <property type="entry name" value="DHH phosphoesterases"/>
    <property type="match status" value="1"/>
</dbReference>
<keyword evidence="5 9" id="KW-0269">Exonuclease</keyword>
<evidence type="ECO:0000256" key="5">
    <source>
        <dbReference type="ARBA" id="ARBA00022839"/>
    </source>
</evidence>
<dbReference type="Pfam" id="PF01368">
    <property type="entry name" value="DHH"/>
    <property type="match status" value="1"/>
</dbReference>
<dbReference type="EMBL" id="RSED01000002">
    <property type="protein sequence ID" value="RRS05941.1"/>
    <property type="molecule type" value="Genomic_DNA"/>
</dbReference>
<dbReference type="GO" id="GO:0006310">
    <property type="term" value="P:DNA recombination"/>
    <property type="evidence" value="ECO:0007669"/>
    <property type="project" value="InterPro"/>
</dbReference>
<dbReference type="RefSeq" id="WP_125241848.1">
    <property type="nucleotide sequence ID" value="NZ_RSED01000002.1"/>
</dbReference>
<dbReference type="Pfam" id="PF02272">
    <property type="entry name" value="DHHA1"/>
    <property type="match status" value="1"/>
</dbReference>
<evidence type="ECO:0000259" key="8">
    <source>
        <dbReference type="Pfam" id="PF17768"/>
    </source>
</evidence>
<feature type="domain" description="RecJ OB" evidence="8">
    <location>
        <begin position="475"/>
        <end position="571"/>
    </location>
</feature>
<dbReference type="GO" id="GO:0003676">
    <property type="term" value="F:nucleic acid binding"/>
    <property type="evidence" value="ECO:0007669"/>
    <property type="project" value="InterPro"/>
</dbReference>
<name>A0A426VGS2_9BURK</name>
<evidence type="ECO:0000313" key="9">
    <source>
        <dbReference type="EMBL" id="RRS05941.1"/>
    </source>
</evidence>
<keyword evidence="3" id="KW-0540">Nuclease</keyword>
<dbReference type="OrthoDB" id="9809852at2"/>
<keyword evidence="10" id="KW-1185">Reference proteome</keyword>
<dbReference type="InterPro" id="IPR038763">
    <property type="entry name" value="DHH_sf"/>
</dbReference>
<dbReference type="InterPro" id="IPR003156">
    <property type="entry name" value="DHHA1_dom"/>
</dbReference>
<dbReference type="InterPro" id="IPR001667">
    <property type="entry name" value="DDH_dom"/>
</dbReference>
<protein>
    <recommendedName>
        <fullName evidence="2">Single-stranded-DNA-specific exonuclease RecJ</fullName>
    </recommendedName>
</protein>
<dbReference type="Proteomes" id="UP000269265">
    <property type="component" value="Unassembled WGS sequence"/>
</dbReference>
<dbReference type="NCBIfam" id="TIGR00644">
    <property type="entry name" value="recJ"/>
    <property type="match status" value="1"/>
</dbReference>
<feature type="domain" description="DHHA1" evidence="7">
    <location>
        <begin position="367"/>
        <end position="456"/>
    </location>
</feature>
<evidence type="ECO:0000313" key="10">
    <source>
        <dbReference type="Proteomes" id="UP000269265"/>
    </source>
</evidence>
<organism evidence="9 10">
    <name type="scientific">Aquabacterium soli</name>
    <dbReference type="NCBI Taxonomy" id="2493092"/>
    <lineage>
        <taxon>Bacteria</taxon>
        <taxon>Pseudomonadati</taxon>
        <taxon>Pseudomonadota</taxon>
        <taxon>Betaproteobacteria</taxon>
        <taxon>Burkholderiales</taxon>
        <taxon>Aquabacterium</taxon>
    </lineage>
</organism>
<evidence type="ECO:0000256" key="1">
    <source>
        <dbReference type="ARBA" id="ARBA00005915"/>
    </source>
</evidence>
<dbReference type="Gene3D" id="3.10.310.30">
    <property type="match status" value="1"/>
</dbReference>
<gene>
    <name evidence="9" type="primary">recJ</name>
    <name evidence="9" type="ORF">EIP75_03530</name>
</gene>